<keyword evidence="8" id="KW-0472">Membrane</keyword>
<dbReference type="PROSITE" id="PS51339">
    <property type="entry name" value="PPASE_MYOTUBULARIN"/>
    <property type="match status" value="1"/>
</dbReference>
<accession>A0A9F5J5D0</accession>
<feature type="compositionally biased region" description="Polar residues" evidence="10">
    <location>
        <begin position="491"/>
        <end position="502"/>
    </location>
</feature>
<feature type="region of interest" description="Disordered" evidence="10">
    <location>
        <begin position="476"/>
        <end position="502"/>
    </location>
</feature>
<dbReference type="GO" id="GO:0005737">
    <property type="term" value="C:cytoplasm"/>
    <property type="evidence" value="ECO:0007669"/>
    <property type="project" value="UniProtKB-SubCell"/>
</dbReference>
<evidence type="ECO:0000256" key="9">
    <source>
        <dbReference type="PIRSR" id="PIRSR630564-2"/>
    </source>
</evidence>
<dbReference type="GeneID" id="103060397"/>
<evidence type="ECO:0000256" key="1">
    <source>
        <dbReference type="ARBA" id="ARBA00004184"/>
    </source>
</evidence>
<organism evidence="12 13">
    <name type="scientific">Python bivittatus</name>
    <name type="common">Burmese python</name>
    <name type="synonym">Python molurus bivittatus</name>
    <dbReference type="NCBI Taxonomy" id="176946"/>
    <lineage>
        <taxon>Eukaryota</taxon>
        <taxon>Metazoa</taxon>
        <taxon>Chordata</taxon>
        <taxon>Craniata</taxon>
        <taxon>Vertebrata</taxon>
        <taxon>Euteleostomi</taxon>
        <taxon>Lepidosauria</taxon>
        <taxon>Squamata</taxon>
        <taxon>Bifurcata</taxon>
        <taxon>Unidentata</taxon>
        <taxon>Episquamata</taxon>
        <taxon>Toxicofera</taxon>
        <taxon>Serpentes</taxon>
        <taxon>Henophidia</taxon>
        <taxon>Pythonidae</taxon>
        <taxon>Python</taxon>
    </lineage>
</organism>
<evidence type="ECO:0000256" key="10">
    <source>
        <dbReference type="SAM" id="MobiDB-lite"/>
    </source>
</evidence>
<dbReference type="Gene3D" id="2.30.29.30">
    <property type="entry name" value="Pleckstrin-homology domain (PH domain)/Phosphotyrosine-binding domain (PTB)"/>
    <property type="match status" value="1"/>
</dbReference>
<keyword evidence="6" id="KW-0378">Hydrolase</keyword>
<dbReference type="AlphaFoldDB" id="A0A9F5J5D0"/>
<dbReference type="EC" id="3.1.3.95" evidence="4"/>
<dbReference type="CTD" id="8898"/>
<dbReference type="RefSeq" id="XP_025027164.1">
    <property type="nucleotide sequence ID" value="XM_025171396.1"/>
</dbReference>
<evidence type="ECO:0000256" key="2">
    <source>
        <dbReference type="ARBA" id="ARBA00004496"/>
    </source>
</evidence>
<sequence>MEEPPLLPGETIKDMAKDVTHICPFTGAIRGTLTVTNYRLYFKSMERDPPFVLDGPLGVINRVEKIGGASSRGENSYGLEIVCKDVRNLRFAHRPEGRTRRSIFENLTKYAFPVSNHLSLFAFEYKEVFPENGWKVYDPILEYRRQGIPNESWRMTRINEQYELCDTYPALLVVPANIPDEELKKVAAFRSRGRIPVLSWIHPESQATVARCSQPMVGVSGKRSKEDEKYLQSVMDSNAQSHKILIFDARPSVNAVANKAKGGGYESEDAYQNAELVFLDIHNIHVMRESLRKLKEIIYPNIEETHWLSNLESTHWLEHIKRVGHGDKNHADADRSPVFLQFVDCVWQMTRQFPTAFEFNEFFLLTILDHLYSCLFGTFLCNSEQQRVKEGLSQKTISLWSYINSQLEDFTNPLYASYTNHVLYPVASMRHLELWVGYYIRWNPRMKPQEPVHNRYKELLAKRAELQKKVDELQREITNRSTSSSERASSPAQCVTPVQTIV</sequence>
<keyword evidence="7" id="KW-0443">Lipid metabolism</keyword>
<protein>
    <recommendedName>
        <fullName evidence="4">phosphatidylinositol-3,5-bisphosphate 3-phosphatase</fullName>
        <ecNumber evidence="4">3.1.3.95</ecNumber>
    </recommendedName>
</protein>
<evidence type="ECO:0000256" key="5">
    <source>
        <dbReference type="ARBA" id="ARBA00022490"/>
    </source>
</evidence>
<evidence type="ECO:0000313" key="12">
    <source>
        <dbReference type="Proteomes" id="UP000695026"/>
    </source>
</evidence>
<reference evidence="13" key="1">
    <citation type="submission" date="2025-08" db="UniProtKB">
        <authorList>
            <consortium name="RefSeq"/>
        </authorList>
    </citation>
    <scope>IDENTIFICATION</scope>
    <source>
        <tissue evidence="13">Liver</tissue>
    </source>
</reference>
<evidence type="ECO:0000256" key="8">
    <source>
        <dbReference type="ARBA" id="ARBA00023136"/>
    </source>
</evidence>
<dbReference type="Pfam" id="PF02893">
    <property type="entry name" value="GRAM"/>
    <property type="match status" value="1"/>
</dbReference>
<dbReference type="InterPro" id="IPR011993">
    <property type="entry name" value="PH-like_dom_sf"/>
</dbReference>
<comment type="similarity">
    <text evidence="3">Belongs to the protein-tyrosine phosphatase family. Non-receptor class myotubularin subfamily.</text>
</comment>
<proteinExistence type="inferred from homology"/>
<dbReference type="SUPFAM" id="SSF50729">
    <property type="entry name" value="PH domain-like"/>
    <property type="match status" value="1"/>
</dbReference>
<dbReference type="GO" id="GO:0052629">
    <property type="term" value="F:phosphatidylinositol-3,5-bisphosphate 3-phosphatase activity"/>
    <property type="evidence" value="ECO:0007669"/>
    <property type="project" value="UniProtKB-EC"/>
</dbReference>
<dbReference type="GO" id="GO:0004438">
    <property type="term" value="F:phosphatidylinositol-3-phosphate phosphatase activity"/>
    <property type="evidence" value="ECO:0007669"/>
    <property type="project" value="TreeGrafter"/>
</dbReference>
<dbReference type="PANTHER" id="PTHR10807:SF42">
    <property type="entry name" value="MYOTUBULARIN-RELATED PROTEIN 2"/>
    <property type="match status" value="1"/>
</dbReference>
<dbReference type="Proteomes" id="UP000695026">
    <property type="component" value="Unplaced"/>
</dbReference>
<name>A0A9F5J5D0_PYTBI</name>
<dbReference type="Pfam" id="PF06602">
    <property type="entry name" value="Myotub-related"/>
    <property type="match status" value="1"/>
</dbReference>
<feature type="domain" description="Myotubularin phosphatase" evidence="11">
    <location>
        <begin position="133"/>
        <end position="439"/>
    </location>
</feature>
<dbReference type="InterPro" id="IPR004182">
    <property type="entry name" value="GRAM"/>
</dbReference>
<keyword evidence="5" id="KW-0963">Cytoplasm</keyword>
<evidence type="ECO:0000256" key="3">
    <source>
        <dbReference type="ARBA" id="ARBA00007471"/>
    </source>
</evidence>
<dbReference type="InterPro" id="IPR029021">
    <property type="entry name" value="Prot-tyrosine_phosphatase-like"/>
</dbReference>
<dbReference type="SMART" id="SM00568">
    <property type="entry name" value="GRAM"/>
    <property type="match status" value="1"/>
</dbReference>
<evidence type="ECO:0000313" key="13">
    <source>
        <dbReference type="RefSeq" id="XP_025027164.1"/>
    </source>
</evidence>
<feature type="binding site" evidence="9">
    <location>
        <begin position="258"/>
        <end position="261"/>
    </location>
    <ligand>
        <name>substrate</name>
    </ligand>
</feature>
<dbReference type="InterPro" id="IPR030564">
    <property type="entry name" value="Myotubularin"/>
</dbReference>
<feature type="compositionally biased region" description="Low complexity" evidence="10">
    <location>
        <begin position="481"/>
        <end position="490"/>
    </location>
</feature>
<dbReference type="SUPFAM" id="SSF52799">
    <property type="entry name" value="(Phosphotyrosine protein) phosphatases II"/>
    <property type="match status" value="1"/>
</dbReference>
<evidence type="ECO:0000256" key="6">
    <source>
        <dbReference type="ARBA" id="ARBA00022801"/>
    </source>
</evidence>
<dbReference type="GO" id="GO:0012505">
    <property type="term" value="C:endomembrane system"/>
    <property type="evidence" value="ECO:0007669"/>
    <property type="project" value="UniProtKB-SubCell"/>
</dbReference>
<gene>
    <name evidence="13" type="primary">MTMR2</name>
</gene>
<dbReference type="PANTHER" id="PTHR10807">
    <property type="entry name" value="MYOTUBULARIN-RELATED"/>
    <property type="match status" value="1"/>
</dbReference>
<dbReference type="GO" id="GO:0016020">
    <property type="term" value="C:membrane"/>
    <property type="evidence" value="ECO:0007669"/>
    <property type="project" value="TreeGrafter"/>
</dbReference>
<keyword evidence="12" id="KW-1185">Reference proteome</keyword>
<dbReference type="InterPro" id="IPR010569">
    <property type="entry name" value="Myotubularin-like_Pase_dom"/>
</dbReference>
<evidence type="ECO:0000259" key="11">
    <source>
        <dbReference type="PROSITE" id="PS51339"/>
    </source>
</evidence>
<comment type="subcellular location">
    <subcellularLocation>
        <location evidence="2">Cytoplasm</location>
    </subcellularLocation>
    <subcellularLocation>
        <location evidence="1">Endomembrane system</location>
        <topology evidence="1">Peripheral membrane protein</topology>
    </subcellularLocation>
</comment>
<evidence type="ECO:0000256" key="7">
    <source>
        <dbReference type="ARBA" id="ARBA00023098"/>
    </source>
</evidence>
<dbReference type="FunFam" id="2.30.29.30:FF:000038">
    <property type="entry name" value="Myotubularin 1, isoform CRA_a"/>
    <property type="match status" value="1"/>
</dbReference>
<feature type="binding site" evidence="9">
    <location>
        <begin position="283"/>
        <end position="284"/>
    </location>
    <ligand>
        <name>substrate</name>
    </ligand>
</feature>
<dbReference type="GO" id="GO:0046856">
    <property type="term" value="P:phosphatidylinositol dephosphorylation"/>
    <property type="evidence" value="ECO:0007669"/>
    <property type="project" value="TreeGrafter"/>
</dbReference>
<evidence type="ECO:0000256" key="4">
    <source>
        <dbReference type="ARBA" id="ARBA00012903"/>
    </source>
</evidence>